<sequence length="98" mass="12197">MIYLQTFHCERKNFKTIQKQFIIQMEGGPFIMIFSLYQNNTEFTDIQRPKYKFAKYTHLPAPMRRDFIVRFHQDYPEYLELVQSHYKRRYKALSEEFQ</sequence>
<gene>
    <name evidence="1" type="ORF">M0813_29801</name>
</gene>
<dbReference type="Proteomes" id="UP001150062">
    <property type="component" value="Unassembled WGS sequence"/>
</dbReference>
<keyword evidence="2" id="KW-1185">Reference proteome</keyword>
<reference evidence="1" key="1">
    <citation type="submission" date="2022-08" db="EMBL/GenBank/DDBJ databases">
        <title>Novel sulfate-reducing endosymbionts in the free-living metamonad Anaeramoeba.</title>
        <authorList>
            <person name="Jerlstrom-Hultqvist J."/>
            <person name="Cepicka I."/>
            <person name="Gallot-Lavallee L."/>
            <person name="Salas-Leiva D."/>
            <person name="Curtis B.A."/>
            <person name="Zahonova K."/>
            <person name="Pipaliya S."/>
            <person name="Dacks J."/>
            <person name="Roger A.J."/>
        </authorList>
    </citation>
    <scope>NUCLEOTIDE SEQUENCE</scope>
    <source>
        <strain evidence="1">Schooner1</strain>
    </source>
</reference>
<name>A0ABQ8XN40_9EUKA</name>
<comment type="caution">
    <text evidence="1">The sequence shown here is derived from an EMBL/GenBank/DDBJ whole genome shotgun (WGS) entry which is preliminary data.</text>
</comment>
<protein>
    <submittedName>
        <fullName evidence="1">Uncharacterized protein</fullName>
    </submittedName>
</protein>
<evidence type="ECO:0000313" key="1">
    <source>
        <dbReference type="EMBL" id="KAJ6233495.1"/>
    </source>
</evidence>
<evidence type="ECO:0000313" key="2">
    <source>
        <dbReference type="Proteomes" id="UP001150062"/>
    </source>
</evidence>
<proteinExistence type="predicted"/>
<dbReference type="EMBL" id="JAOAOG010000276">
    <property type="protein sequence ID" value="KAJ6233495.1"/>
    <property type="molecule type" value="Genomic_DNA"/>
</dbReference>
<accession>A0ABQ8XN40</accession>
<organism evidence="1 2">
    <name type="scientific">Anaeramoeba flamelloides</name>
    <dbReference type="NCBI Taxonomy" id="1746091"/>
    <lineage>
        <taxon>Eukaryota</taxon>
        <taxon>Metamonada</taxon>
        <taxon>Anaeramoebidae</taxon>
        <taxon>Anaeramoeba</taxon>
    </lineage>
</organism>